<dbReference type="EMBL" id="QURR01000002">
    <property type="protein sequence ID" value="RGE46634.1"/>
    <property type="molecule type" value="Genomic_DNA"/>
</dbReference>
<gene>
    <name evidence="2" type="ORF">DZC30_02335</name>
</gene>
<dbReference type="Pfam" id="PF09356">
    <property type="entry name" value="Phage_BR0599"/>
    <property type="match status" value="1"/>
</dbReference>
<dbReference type="Proteomes" id="UP000261948">
    <property type="component" value="Unassembled WGS sequence"/>
</dbReference>
<dbReference type="InterPro" id="IPR018964">
    <property type="entry name" value="Phage_phiJL001_Gp84_C"/>
</dbReference>
<reference evidence="2 3" key="1">
    <citation type="submission" date="2018-08" db="EMBL/GenBank/DDBJ databases">
        <title>Comamonas testosteroni strain SWCO2.</title>
        <authorList>
            <person name="Jiang N."/>
            <person name="Zhang X.Z."/>
        </authorList>
    </citation>
    <scope>NUCLEOTIDE SEQUENCE [LARGE SCALE GENOMIC DNA]</scope>
    <source>
        <strain evidence="2 3">SWCO2</strain>
    </source>
</reference>
<dbReference type="AlphaFoldDB" id="A0A373FR27"/>
<comment type="caution">
    <text evidence="2">The sequence shown here is derived from an EMBL/GenBank/DDBJ whole genome shotgun (WGS) entry which is preliminary data.</text>
</comment>
<evidence type="ECO:0000313" key="3">
    <source>
        <dbReference type="Proteomes" id="UP000261948"/>
    </source>
</evidence>
<feature type="domain" description="Bacteriophage phiJL001 Gp84 C-terminal" evidence="1">
    <location>
        <begin position="261"/>
        <end position="328"/>
    </location>
</feature>
<sequence>MTFLYRFDVLQLDDVLTTASAPTSWAATGRARCLVHMNTNATEPQRFDAEPFSSTLIPPGIATAPAGGWVFLPEAITHNELRYDSEAQAGDLTVELPLMHQVASLFAEDTAGYKVFVTLAQLTPSGIKTLWTGRAIHASFSETRCTLTASHLLSILRRPGLTRKHPRNCGHSLYDERTCGVKPSVLAGNGLYFAYREDGWLTAAAGGGTTITVPAAANRADGFFDNGFVIVEGWYDQPRQGYDTFLPRGDVGAKMPDPLSSVNGGYRHSVATHKGATLELLLPLPASLLRRSEPMRVTLFAGCDSLPSTCKARFNNYPRFGGYPLIPIENVFATGIKKPKVVS</sequence>
<name>A0A373FR27_COMTE</name>
<protein>
    <recommendedName>
        <fullName evidence="1">Bacteriophage phiJL001 Gp84 C-terminal domain-containing protein</fullName>
    </recommendedName>
</protein>
<dbReference type="OrthoDB" id="6872689at2"/>
<keyword evidence="3" id="KW-1185">Reference proteome</keyword>
<evidence type="ECO:0000313" key="2">
    <source>
        <dbReference type="EMBL" id="RGE46634.1"/>
    </source>
</evidence>
<accession>A0A373FR27</accession>
<organism evidence="2 3">
    <name type="scientific">Comamonas testosteroni</name>
    <name type="common">Pseudomonas testosteroni</name>
    <dbReference type="NCBI Taxonomy" id="285"/>
    <lineage>
        <taxon>Bacteria</taxon>
        <taxon>Pseudomonadati</taxon>
        <taxon>Pseudomonadota</taxon>
        <taxon>Betaproteobacteria</taxon>
        <taxon>Burkholderiales</taxon>
        <taxon>Comamonadaceae</taxon>
        <taxon>Comamonas</taxon>
    </lineage>
</organism>
<proteinExistence type="predicted"/>
<evidence type="ECO:0000259" key="1">
    <source>
        <dbReference type="Pfam" id="PF09356"/>
    </source>
</evidence>